<organism evidence="3 4">
    <name type="scientific">Jiella pelagia</name>
    <dbReference type="NCBI Taxonomy" id="2986949"/>
    <lineage>
        <taxon>Bacteria</taxon>
        <taxon>Pseudomonadati</taxon>
        <taxon>Pseudomonadota</taxon>
        <taxon>Alphaproteobacteria</taxon>
        <taxon>Hyphomicrobiales</taxon>
        <taxon>Aurantimonadaceae</taxon>
        <taxon>Jiella</taxon>
    </lineage>
</organism>
<evidence type="ECO:0000259" key="2">
    <source>
        <dbReference type="Pfam" id="PF12850"/>
    </source>
</evidence>
<reference evidence="3" key="1">
    <citation type="submission" date="2022-12" db="EMBL/GenBank/DDBJ databases">
        <title>Jiella pelagia sp. nov., isolated from phosphonate enriched culture of Northwest Pacific surface seawater.</title>
        <authorList>
            <person name="Shin D.Y."/>
            <person name="Hwang C.Y."/>
        </authorList>
    </citation>
    <scope>NUCLEOTIDE SEQUENCE</scope>
    <source>
        <strain evidence="3">HL-NP1</strain>
    </source>
</reference>
<keyword evidence="4" id="KW-1185">Reference proteome</keyword>
<dbReference type="InterPro" id="IPR029052">
    <property type="entry name" value="Metallo-depent_PP-like"/>
</dbReference>
<feature type="domain" description="Calcineurin-like phosphoesterase" evidence="2">
    <location>
        <begin position="37"/>
        <end position="135"/>
    </location>
</feature>
<proteinExistence type="inferred from homology"/>
<comment type="similarity">
    <text evidence="1">Belongs to the metallophosphoesterase superfamily. YfcE family.</text>
</comment>
<dbReference type="SUPFAM" id="SSF56300">
    <property type="entry name" value="Metallo-dependent phosphatases"/>
    <property type="match status" value="1"/>
</dbReference>
<gene>
    <name evidence="3" type="ORF">OH818_01935</name>
</gene>
<evidence type="ECO:0000256" key="1">
    <source>
        <dbReference type="ARBA" id="ARBA00008950"/>
    </source>
</evidence>
<name>A0ABY7BZV7_9HYPH</name>
<sequence length="237" mass="27044">MTRTFFTADSHFGHESVIRMSNRPFATVDEMTREMIARWNAVVGPKDEIWHLGDFACRMPLHDVEQVFAALNGTKHLIVGNHDSAAIRSWAWGWQSIHDMHQIAIDGRRVVMCHYPLAEWPGYYRDAIHLFGHVHGNRTVAGAVDVGVDCWDYRPVTLDEILVRRTPPLIPPRQLEAWELAYIEQAKSEAERRALDEVLGQRVDQAGGRIARRVADLTDDEMQAILDARVPDSENDE</sequence>
<dbReference type="Gene3D" id="3.60.21.10">
    <property type="match status" value="1"/>
</dbReference>
<dbReference type="InterPro" id="IPR024654">
    <property type="entry name" value="Calcineurin-like_PHP_lpxH"/>
</dbReference>
<accession>A0ABY7BZV7</accession>
<protein>
    <submittedName>
        <fullName evidence="3">Metallophosphoesterase family protein</fullName>
    </submittedName>
</protein>
<dbReference type="RefSeq" id="WP_268881552.1">
    <property type="nucleotide sequence ID" value="NZ_CP114029.1"/>
</dbReference>
<dbReference type="Proteomes" id="UP001164020">
    <property type="component" value="Chromosome"/>
</dbReference>
<dbReference type="Pfam" id="PF12850">
    <property type="entry name" value="Metallophos_2"/>
    <property type="match status" value="1"/>
</dbReference>
<evidence type="ECO:0000313" key="3">
    <source>
        <dbReference type="EMBL" id="WAP69114.1"/>
    </source>
</evidence>
<dbReference type="EMBL" id="CP114029">
    <property type="protein sequence ID" value="WAP69114.1"/>
    <property type="molecule type" value="Genomic_DNA"/>
</dbReference>
<evidence type="ECO:0000313" key="4">
    <source>
        <dbReference type="Proteomes" id="UP001164020"/>
    </source>
</evidence>